<dbReference type="InterPro" id="IPR005135">
    <property type="entry name" value="Endo/exonuclease/phosphatase"/>
</dbReference>
<dbReference type="OrthoDB" id="395856at2"/>
<dbReference type="GO" id="GO:0004519">
    <property type="term" value="F:endonuclease activity"/>
    <property type="evidence" value="ECO:0007669"/>
    <property type="project" value="UniProtKB-KW"/>
</dbReference>
<keyword evidence="5" id="KW-0227">DNA damage</keyword>
<name>A0A4R9GG59_9LEPT</name>
<keyword evidence="9" id="KW-0732">Signal</keyword>
<reference evidence="11" key="1">
    <citation type="journal article" date="2019" name="PLoS Negl. Trop. Dis.">
        <title>Revisiting the worldwide diversity of Leptospira species in the environment.</title>
        <authorList>
            <person name="Vincent A.T."/>
            <person name="Schiettekatte O."/>
            <person name="Bourhy P."/>
            <person name="Veyrier F.J."/>
            <person name="Picardeau M."/>
        </authorList>
    </citation>
    <scope>NUCLEOTIDE SEQUENCE [LARGE SCALE GENOMIC DNA]</scope>
    <source>
        <strain evidence="11">SSW15</strain>
    </source>
</reference>
<dbReference type="InterPro" id="IPR051547">
    <property type="entry name" value="TDP2-like"/>
</dbReference>
<evidence type="ECO:0000256" key="7">
    <source>
        <dbReference type="ARBA" id="ARBA00022842"/>
    </source>
</evidence>
<dbReference type="Gene3D" id="3.60.10.10">
    <property type="entry name" value="Endonuclease/exonuclease/phosphatase"/>
    <property type="match status" value="1"/>
</dbReference>
<evidence type="ECO:0000313" key="11">
    <source>
        <dbReference type="EMBL" id="TGK10193.1"/>
    </source>
</evidence>
<keyword evidence="6" id="KW-0378">Hydrolase</keyword>
<dbReference type="GO" id="GO:0016787">
    <property type="term" value="F:hydrolase activity"/>
    <property type="evidence" value="ECO:0007669"/>
    <property type="project" value="UniProtKB-KW"/>
</dbReference>
<feature type="signal peptide" evidence="9">
    <location>
        <begin position="1"/>
        <end position="25"/>
    </location>
</feature>
<comment type="caution">
    <text evidence="11">The sequence shown here is derived from an EMBL/GenBank/DDBJ whole genome shotgun (WGS) entry which is preliminary data.</text>
</comment>
<evidence type="ECO:0000256" key="8">
    <source>
        <dbReference type="ARBA" id="ARBA00023204"/>
    </source>
</evidence>
<comment type="cofactor">
    <cofactor evidence="1">
        <name>Mn(2+)</name>
        <dbReference type="ChEBI" id="CHEBI:29035"/>
    </cofactor>
</comment>
<keyword evidence="4" id="KW-0479">Metal-binding</keyword>
<accession>A0A4R9GG59</accession>
<evidence type="ECO:0000256" key="6">
    <source>
        <dbReference type="ARBA" id="ARBA00022801"/>
    </source>
</evidence>
<dbReference type="RefSeq" id="WP_135768080.1">
    <property type="nucleotide sequence ID" value="NZ_RQET01000007.1"/>
</dbReference>
<feature type="chain" id="PRO_5020797793" evidence="9">
    <location>
        <begin position="26"/>
        <end position="312"/>
    </location>
</feature>
<dbReference type="GO" id="GO:0046872">
    <property type="term" value="F:metal ion binding"/>
    <property type="evidence" value="ECO:0007669"/>
    <property type="project" value="UniProtKB-KW"/>
</dbReference>
<dbReference type="Pfam" id="PF03372">
    <property type="entry name" value="Exo_endo_phos"/>
    <property type="match status" value="1"/>
</dbReference>
<dbReference type="EMBL" id="RQET01000007">
    <property type="protein sequence ID" value="TGK10193.1"/>
    <property type="molecule type" value="Genomic_DNA"/>
</dbReference>
<evidence type="ECO:0000256" key="2">
    <source>
        <dbReference type="ARBA" id="ARBA00001946"/>
    </source>
</evidence>
<sequence>MRIRAKKNRRFSILNLFFFSLPLLALVSGPQSDPVYAQNSPSSLVFSGFNAMFLYDEEGDRTKFPPNRRARKPSDFAILRDTVLQNSPDIIGFQEIENESALRKVTTENYGCAATKTHGYSQEVGICWKKPLPTPLLSELPQLSLRPGLRKGIMAEFSLQQGKLTVIVVHLKAGHSNEDQSERHEQLKALGEILSHRKRFVLIGDFNENLKSKKASWNLLKGELFLRSANHKASSDCWQHQKGFIDYLITDMEWNTSSFRQFKFKADDGKFDGNPPEEMGLSDHCPISAELIWESERKYRARTARRNAERYP</sequence>
<keyword evidence="12" id="KW-1185">Reference proteome</keyword>
<evidence type="ECO:0000313" key="12">
    <source>
        <dbReference type="Proteomes" id="UP000298458"/>
    </source>
</evidence>
<evidence type="ECO:0000256" key="9">
    <source>
        <dbReference type="SAM" id="SignalP"/>
    </source>
</evidence>
<evidence type="ECO:0000256" key="1">
    <source>
        <dbReference type="ARBA" id="ARBA00001936"/>
    </source>
</evidence>
<keyword evidence="8" id="KW-0234">DNA repair</keyword>
<evidence type="ECO:0000256" key="3">
    <source>
        <dbReference type="ARBA" id="ARBA00022722"/>
    </source>
</evidence>
<keyword evidence="11" id="KW-0255">Endonuclease</keyword>
<dbReference type="SUPFAM" id="SSF56219">
    <property type="entry name" value="DNase I-like"/>
    <property type="match status" value="1"/>
</dbReference>
<dbReference type="Proteomes" id="UP000298458">
    <property type="component" value="Unassembled WGS sequence"/>
</dbReference>
<dbReference type="AlphaFoldDB" id="A0A4R9GG59"/>
<feature type="domain" description="Endonuclease/exonuclease/phosphatase" evidence="10">
    <location>
        <begin position="66"/>
        <end position="209"/>
    </location>
</feature>
<organism evidence="11 12">
    <name type="scientific">Leptospira fletcheri</name>
    <dbReference type="NCBI Taxonomy" id="2484981"/>
    <lineage>
        <taxon>Bacteria</taxon>
        <taxon>Pseudomonadati</taxon>
        <taxon>Spirochaetota</taxon>
        <taxon>Spirochaetia</taxon>
        <taxon>Leptospirales</taxon>
        <taxon>Leptospiraceae</taxon>
        <taxon>Leptospira</taxon>
    </lineage>
</organism>
<dbReference type="GO" id="GO:0006281">
    <property type="term" value="P:DNA repair"/>
    <property type="evidence" value="ECO:0007669"/>
    <property type="project" value="UniProtKB-KW"/>
</dbReference>
<proteinExistence type="predicted"/>
<dbReference type="InterPro" id="IPR036691">
    <property type="entry name" value="Endo/exonu/phosph_ase_sf"/>
</dbReference>
<evidence type="ECO:0000256" key="5">
    <source>
        <dbReference type="ARBA" id="ARBA00022763"/>
    </source>
</evidence>
<keyword evidence="3" id="KW-0540">Nuclease</keyword>
<evidence type="ECO:0000259" key="10">
    <source>
        <dbReference type="Pfam" id="PF03372"/>
    </source>
</evidence>
<comment type="cofactor">
    <cofactor evidence="2">
        <name>Mg(2+)</name>
        <dbReference type="ChEBI" id="CHEBI:18420"/>
    </cofactor>
</comment>
<gene>
    <name evidence="11" type="ORF">EHO60_10110</name>
</gene>
<protein>
    <submittedName>
        <fullName evidence="11">Endonuclease</fullName>
    </submittedName>
</protein>
<evidence type="ECO:0000256" key="4">
    <source>
        <dbReference type="ARBA" id="ARBA00022723"/>
    </source>
</evidence>
<dbReference type="PANTHER" id="PTHR15822:SF4">
    <property type="entry name" value="TYROSYL-DNA PHOSPHODIESTERASE 2"/>
    <property type="match status" value="1"/>
</dbReference>
<keyword evidence="7" id="KW-0460">Magnesium</keyword>
<dbReference type="PANTHER" id="PTHR15822">
    <property type="entry name" value="TRAF AND TNF RECEPTOR-ASSOCIATED PROTEIN"/>
    <property type="match status" value="1"/>
</dbReference>